<keyword evidence="1" id="KW-0732">Signal</keyword>
<dbReference type="EMBL" id="CACVKT020003176">
    <property type="protein sequence ID" value="CAC5382267.1"/>
    <property type="molecule type" value="Genomic_DNA"/>
</dbReference>
<dbReference type="GO" id="GO:0005576">
    <property type="term" value="C:extracellular region"/>
    <property type="evidence" value="ECO:0007669"/>
    <property type="project" value="InterPro"/>
</dbReference>
<dbReference type="PROSITE" id="PS51257">
    <property type="entry name" value="PROKAR_LIPOPROTEIN"/>
    <property type="match status" value="1"/>
</dbReference>
<evidence type="ECO:0000256" key="1">
    <source>
        <dbReference type="SAM" id="SignalP"/>
    </source>
</evidence>
<reference evidence="2 3" key="1">
    <citation type="submission" date="2020-06" db="EMBL/GenBank/DDBJ databases">
        <authorList>
            <person name="Li R."/>
            <person name="Bekaert M."/>
        </authorList>
    </citation>
    <scope>NUCLEOTIDE SEQUENCE [LARGE SCALE GENOMIC DNA]</scope>
    <source>
        <strain evidence="3">wild</strain>
    </source>
</reference>
<protein>
    <submittedName>
        <fullName evidence="2">Uncharacterized protein</fullName>
    </submittedName>
</protein>
<sequence>MEKYLVLLSFAALIVSVFGCCWPSEFEGYSGSSQKADNSPALSGFYAIAVSKTKQKIYSSGKVFANNRQYAVTTLFDYTKGKKYLVVDNRCYTSAISSSMTGCLNPKAKFILSSHYGATPNKLPVKVYSWSDALDYKTAIVVDVGAGQCVLQAISGFSTSAISNTGYLGLKKGITNPAVFNIPAPCPKTESYMNEEPDHLKFVPHDDWL</sequence>
<dbReference type="GO" id="GO:0007160">
    <property type="term" value="P:cell-matrix adhesion"/>
    <property type="evidence" value="ECO:0007669"/>
    <property type="project" value="InterPro"/>
</dbReference>
<feature type="chain" id="PRO_5026848904" evidence="1">
    <location>
        <begin position="20"/>
        <end position="209"/>
    </location>
</feature>
<accession>A0A6J8BJ72</accession>
<organism evidence="2 3">
    <name type="scientific">Mytilus coruscus</name>
    <name type="common">Sea mussel</name>
    <dbReference type="NCBI Taxonomy" id="42192"/>
    <lineage>
        <taxon>Eukaryota</taxon>
        <taxon>Metazoa</taxon>
        <taxon>Spiralia</taxon>
        <taxon>Lophotrochozoa</taxon>
        <taxon>Mollusca</taxon>
        <taxon>Bivalvia</taxon>
        <taxon>Autobranchia</taxon>
        <taxon>Pteriomorphia</taxon>
        <taxon>Mytilida</taxon>
        <taxon>Mytiloidea</taxon>
        <taxon>Mytilidae</taxon>
        <taxon>Mytilinae</taxon>
        <taxon>Mytilus</taxon>
    </lineage>
</organism>
<dbReference type="AlphaFoldDB" id="A0A6J8BJ72"/>
<dbReference type="PANTHER" id="PTHR10697:SF13">
    <property type="entry name" value="RICIN B LECTIN DOMAIN-CONTAINING PROTEIN"/>
    <property type="match status" value="1"/>
</dbReference>
<evidence type="ECO:0000313" key="2">
    <source>
        <dbReference type="EMBL" id="CAC5382267.1"/>
    </source>
</evidence>
<dbReference type="PANTHER" id="PTHR10697">
    <property type="entry name" value="MAMMALIAN EPENDYMIN-RELATED PROTEIN 1"/>
    <property type="match status" value="1"/>
</dbReference>
<proteinExistence type="predicted"/>
<dbReference type="Proteomes" id="UP000507470">
    <property type="component" value="Unassembled WGS sequence"/>
</dbReference>
<dbReference type="InterPro" id="IPR001299">
    <property type="entry name" value="Ependymin"/>
</dbReference>
<feature type="signal peptide" evidence="1">
    <location>
        <begin position="1"/>
        <end position="19"/>
    </location>
</feature>
<keyword evidence="3" id="KW-1185">Reference proteome</keyword>
<evidence type="ECO:0000313" key="3">
    <source>
        <dbReference type="Proteomes" id="UP000507470"/>
    </source>
</evidence>
<dbReference type="GO" id="GO:0005509">
    <property type="term" value="F:calcium ion binding"/>
    <property type="evidence" value="ECO:0007669"/>
    <property type="project" value="InterPro"/>
</dbReference>
<gene>
    <name evidence="2" type="ORF">MCOR_18113</name>
</gene>
<dbReference type="OrthoDB" id="10001248at2759"/>
<dbReference type="GO" id="GO:0005764">
    <property type="term" value="C:lysosome"/>
    <property type="evidence" value="ECO:0007669"/>
    <property type="project" value="TreeGrafter"/>
</dbReference>
<name>A0A6J8BJ72_MYTCO</name>